<dbReference type="PANTHER" id="PTHR30244">
    <property type="entry name" value="TRANSAMINASE"/>
    <property type="match status" value="1"/>
</dbReference>
<feature type="region of interest" description="Disordered" evidence="6">
    <location>
        <begin position="385"/>
        <end position="407"/>
    </location>
</feature>
<dbReference type="InterPro" id="IPR015421">
    <property type="entry name" value="PyrdxlP-dep_Trfase_major"/>
</dbReference>
<gene>
    <name evidence="7" type="ORF">ACEZDE_25735</name>
</gene>
<dbReference type="RefSeq" id="WP_380540419.1">
    <property type="nucleotide sequence ID" value="NZ_JBHFAB010000022.1"/>
</dbReference>
<reference evidence="7 8" key="1">
    <citation type="submission" date="2024-09" db="EMBL/GenBank/DDBJ databases">
        <authorList>
            <person name="Lee S.D."/>
        </authorList>
    </citation>
    <scope>NUCLEOTIDE SEQUENCE [LARGE SCALE GENOMIC DNA]</scope>
    <source>
        <strain evidence="7 8">N8-3</strain>
    </source>
</reference>
<keyword evidence="2 7" id="KW-0032">Aminotransferase</keyword>
<dbReference type="Gene3D" id="3.90.1150.10">
    <property type="entry name" value="Aspartate Aminotransferase, domain 1"/>
    <property type="match status" value="1"/>
</dbReference>
<keyword evidence="8" id="KW-1185">Reference proteome</keyword>
<evidence type="ECO:0000256" key="1">
    <source>
        <dbReference type="ARBA" id="ARBA00001933"/>
    </source>
</evidence>
<keyword evidence="2 7" id="KW-0808">Transferase</keyword>
<dbReference type="InterPro" id="IPR015424">
    <property type="entry name" value="PyrdxlP-dep_Trfase"/>
</dbReference>
<name>A0ABV6W211_9ACTN</name>
<keyword evidence="3 5" id="KW-0663">Pyridoxal phosphate</keyword>
<protein>
    <submittedName>
        <fullName evidence="7">DegT/DnrJ/EryC1/StrS family aminotransferase</fullName>
    </submittedName>
</protein>
<comment type="caution">
    <text evidence="7">The sequence shown here is derived from an EMBL/GenBank/DDBJ whole genome shotgun (WGS) entry which is preliminary data.</text>
</comment>
<evidence type="ECO:0000256" key="5">
    <source>
        <dbReference type="RuleBase" id="RU004508"/>
    </source>
</evidence>
<evidence type="ECO:0000256" key="6">
    <source>
        <dbReference type="SAM" id="MobiDB-lite"/>
    </source>
</evidence>
<evidence type="ECO:0000256" key="3">
    <source>
        <dbReference type="ARBA" id="ARBA00022898"/>
    </source>
</evidence>
<comment type="similarity">
    <text evidence="4">Belongs to the DegT/DnrJ/EryC1 family. L-glutamine:2-deoxy-scyllo-inosose/scyllo-inosose aminotransferase subfamily.</text>
</comment>
<sequence length="407" mass="43423">MISRTMQSSVNAKPFIHGPEADAVAAVLVEGQYGHSRETEAFEQELAQYLGVPQVVAVTSGTDALHIALLAAGIRAGDEVIVPSMTFCASVQAILMCGAVPRFAEIDPDTLCVTERTVMEALTPATRAVMPVLYGGRAVDLSGIHDTLAASGIAIVEDAAQAFGSWCGPQRVGARPQATTCFSFGPIKQLTCGQGGAIVPRTEQEGDAARNLRLLGIVQPQSERVRTTTYRVESTGLRAPLSGINAAIGRVQLRHFAATEHRRRSLWRAYQAALLNLGDATLVDVGIDSALPFNCVVRVPRRDAVFQLMHAEGVAVGVHYPPNHLQPAFARWHRDLPTTEQAAREILSLPFHPAMTSTDVVHVVTVLGQALSASRAGERPSRACYEWRSATTDSSTSTSSSAASGRP</sequence>
<dbReference type="GO" id="GO:0008483">
    <property type="term" value="F:transaminase activity"/>
    <property type="evidence" value="ECO:0007669"/>
    <property type="project" value="UniProtKB-KW"/>
</dbReference>
<evidence type="ECO:0000313" key="8">
    <source>
        <dbReference type="Proteomes" id="UP001592531"/>
    </source>
</evidence>
<comment type="cofactor">
    <cofactor evidence="1">
        <name>pyridoxal 5'-phosphate</name>
        <dbReference type="ChEBI" id="CHEBI:597326"/>
    </cofactor>
</comment>
<evidence type="ECO:0000256" key="2">
    <source>
        <dbReference type="ARBA" id="ARBA00022576"/>
    </source>
</evidence>
<dbReference type="InterPro" id="IPR000653">
    <property type="entry name" value="DegT/StrS_aminotransferase"/>
</dbReference>
<dbReference type="Gene3D" id="3.40.640.10">
    <property type="entry name" value="Type I PLP-dependent aspartate aminotransferase-like (Major domain)"/>
    <property type="match status" value="1"/>
</dbReference>
<dbReference type="CDD" id="cd00616">
    <property type="entry name" value="AHBA_syn"/>
    <property type="match status" value="1"/>
</dbReference>
<dbReference type="PANTHER" id="PTHR30244:SF34">
    <property type="entry name" value="DTDP-4-AMINO-4,6-DIDEOXYGALACTOSE TRANSAMINASE"/>
    <property type="match status" value="1"/>
</dbReference>
<evidence type="ECO:0000256" key="4">
    <source>
        <dbReference type="ARBA" id="ARBA00038398"/>
    </source>
</evidence>
<dbReference type="Proteomes" id="UP001592531">
    <property type="component" value="Unassembled WGS sequence"/>
</dbReference>
<accession>A0ABV6W211</accession>
<evidence type="ECO:0000313" key="7">
    <source>
        <dbReference type="EMBL" id="MFC1420015.1"/>
    </source>
</evidence>
<feature type="compositionally biased region" description="Low complexity" evidence="6">
    <location>
        <begin position="389"/>
        <end position="407"/>
    </location>
</feature>
<dbReference type="InterPro" id="IPR015422">
    <property type="entry name" value="PyrdxlP-dep_Trfase_small"/>
</dbReference>
<dbReference type="Pfam" id="PF01041">
    <property type="entry name" value="DegT_DnrJ_EryC1"/>
    <property type="match status" value="1"/>
</dbReference>
<dbReference type="PIRSF" id="PIRSF000390">
    <property type="entry name" value="PLP_StrS"/>
    <property type="match status" value="1"/>
</dbReference>
<dbReference type="SUPFAM" id="SSF53383">
    <property type="entry name" value="PLP-dependent transferases"/>
    <property type="match status" value="1"/>
</dbReference>
<proteinExistence type="inferred from homology"/>
<dbReference type="EMBL" id="JBHFAB010000022">
    <property type="protein sequence ID" value="MFC1420015.1"/>
    <property type="molecule type" value="Genomic_DNA"/>
</dbReference>
<organism evidence="7 8">
    <name type="scientific">Streptacidiphilus cavernicola</name>
    <dbReference type="NCBI Taxonomy" id="3342716"/>
    <lineage>
        <taxon>Bacteria</taxon>
        <taxon>Bacillati</taxon>
        <taxon>Actinomycetota</taxon>
        <taxon>Actinomycetes</taxon>
        <taxon>Kitasatosporales</taxon>
        <taxon>Streptomycetaceae</taxon>
        <taxon>Streptacidiphilus</taxon>
    </lineage>
</organism>